<feature type="chain" id="PRO_5003186905" evidence="1">
    <location>
        <begin position="20"/>
        <end position="366"/>
    </location>
</feature>
<dbReference type="PANTHER" id="PTHR46333">
    <property type="entry name" value="CYTOKINESIS PROTEIN 3"/>
    <property type="match status" value="1"/>
</dbReference>
<dbReference type="HOGENOM" id="CLU_713008_0_0_10"/>
<dbReference type="SUPFAM" id="SSF54001">
    <property type="entry name" value="Cysteine proteinases"/>
    <property type="match status" value="1"/>
</dbReference>
<feature type="signal peptide" evidence="1">
    <location>
        <begin position="1"/>
        <end position="19"/>
    </location>
</feature>
<keyword evidence="4" id="KW-1185">Reference proteome</keyword>
<dbReference type="STRING" id="694427.Palpr_2227"/>
<dbReference type="OrthoDB" id="9788327at2"/>
<evidence type="ECO:0000313" key="4">
    <source>
        <dbReference type="Proteomes" id="UP000008718"/>
    </source>
</evidence>
<proteinExistence type="predicted"/>
<dbReference type="InterPro" id="IPR002931">
    <property type="entry name" value="Transglutaminase-like"/>
</dbReference>
<accession>E4T6L9</accession>
<reference key="1">
    <citation type="submission" date="2010-11" db="EMBL/GenBank/DDBJ databases">
        <title>The complete genome of Paludibacter propionicigenes DSM 17365.</title>
        <authorList>
            <consortium name="US DOE Joint Genome Institute (JGI-PGF)"/>
            <person name="Lucas S."/>
            <person name="Copeland A."/>
            <person name="Lapidus A."/>
            <person name="Bruce D."/>
            <person name="Goodwin L."/>
            <person name="Pitluck S."/>
            <person name="Kyrpides N."/>
            <person name="Mavromatis K."/>
            <person name="Ivanova N."/>
            <person name="Munk A.C."/>
            <person name="Brettin T."/>
            <person name="Detter J.C."/>
            <person name="Han C."/>
            <person name="Tapia R."/>
            <person name="Land M."/>
            <person name="Hauser L."/>
            <person name="Markowitz V."/>
            <person name="Cheng J.-F."/>
            <person name="Hugenholtz P."/>
            <person name="Woyke T."/>
            <person name="Wu D."/>
            <person name="Gronow S."/>
            <person name="Wellnitz S."/>
            <person name="Brambilla E."/>
            <person name="Klenk H.-P."/>
            <person name="Eisen J.A."/>
        </authorList>
    </citation>
    <scope>NUCLEOTIDE SEQUENCE</scope>
    <source>
        <strain>WB4</strain>
    </source>
</reference>
<reference evidence="3 4" key="2">
    <citation type="journal article" date="2011" name="Stand. Genomic Sci.">
        <title>Complete genome sequence of Paludibacter propionicigenes type strain (WB4).</title>
        <authorList>
            <person name="Gronow S."/>
            <person name="Munk C."/>
            <person name="Lapidus A."/>
            <person name="Nolan M."/>
            <person name="Lucas S."/>
            <person name="Hammon N."/>
            <person name="Deshpande S."/>
            <person name="Cheng J.F."/>
            <person name="Tapia R."/>
            <person name="Han C."/>
            <person name="Goodwin L."/>
            <person name="Pitluck S."/>
            <person name="Liolios K."/>
            <person name="Ivanova N."/>
            <person name="Mavromatis K."/>
            <person name="Mikhailova N."/>
            <person name="Pati A."/>
            <person name="Chen A."/>
            <person name="Palaniappan K."/>
            <person name="Land M."/>
            <person name="Hauser L."/>
            <person name="Chang Y.J."/>
            <person name="Jeffries C.D."/>
            <person name="Brambilla E."/>
            <person name="Rohde M."/>
            <person name="Goker M."/>
            <person name="Detter J.C."/>
            <person name="Woyke T."/>
            <person name="Bristow J."/>
            <person name="Eisen J.A."/>
            <person name="Markowitz V."/>
            <person name="Hugenholtz P."/>
            <person name="Kyrpides N.C."/>
            <person name="Klenk H.P."/>
        </authorList>
    </citation>
    <scope>NUCLEOTIDE SEQUENCE [LARGE SCALE GENOMIC DNA]</scope>
    <source>
        <strain evidence="4">DSM 17365 / JCM 13257 / WB4</strain>
    </source>
</reference>
<dbReference type="Proteomes" id="UP000008718">
    <property type="component" value="Chromosome"/>
</dbReference>
<dbReference type="EMBL" id="CP002345">
    <property type="protein sequence ID" value="ADQ80363.1"/>
    <property type="molecule type" value="Genomic_DNA"/>
</dbReference>
<gene>
    <name evidence="3" type="ordered locus">Palpr_2227</name>
</gene>
<evidence type="ECO:0000313" key="3">
    <source>
        <dbReference type="EMBL" id="ADQ80363.1"/>
    </source>
</evidence>
<dbReference type="AlphaFoldDB" id="E4T6L9"/>
<sequence length="366" mass="42150">MKRFLLLSLYLLAFGTAYCTDYSKIDKQSETVPPNFKTPKEIARYLTHKLSSPTDKVRAIYYWITHNISYDVAKLNKTGFYSDNSDLVNEVLASRKGVCSNYSALFKACCDAVGIESYIIDGYIRQNGKLILVGHSWNAVKIGGQFYNIDATWGAGYLAKGKFVQHFNDAEFMIQPVEFIKTHMPFDPVWQFSSKPVSYKEFDTNNFESTEKNSFFNFSDSIKTISTLNPLEKLKRETVRITRNGTRNKLLDEILDYISSNIAVEELKQETIKFNKAVDIFNEGVRTYNKYILAVRNTKIKASNLSQLTDLLNQARQKNEKALYMALQVKTINLQLNEKLNTFKKSIEKEFSNIERENSFLLSKKQ</sequence>
<dbReference type="eggNOG" id="COG5279">
    <property type="taxonomic scope" value="Bacteria"/>
</dbReference>
<dbReference type="Pfam" id="PF01841">
    <property type="entry name" value="Transglut_core"/>
    <property type="match status" value="1"/>
</dbReference>
<dbReference type="GO" id="GO:0005737">
    <property type="term" value="C:cytoplasm"/>
    <property type="evidence" value="ECO:0007669"/>
    <property type="project" value="TreeGrafter"/>
</dbReference>
<feature type="domain" description="Transglutaminase-like" evidence="2">
    <location>
        <begin position="91"/>
        <end position="153"/>
    </location>
</feature>
<organism evidence="3 4">
    <name type="scientific">Paludibacter propionicigenes (strain DSM 17365 / JCM 13257 / WB4)</name>
    <dbReference type="NCBI Taxonomy" id="694427"/>
    <lineage>
        <taxon>Bacteria</taxon>
        <taxon>Pseudomonadati</taxon>
        <taxon>Bacteroidota</taxon>
        <taxon>Bacteroidia</taxon>
        <taxon>Bacteroidales</taxon>
        <taxon>Paludibacteraceae</taxon>
        <taxon>Paludibacter</taxon>
    </lineage>
</organism>
<dbReference type="RefSeq" id="WP_013445732.1">
    <property type="nucleotide sequence ID" value="NC_014734.1"/>
</dbReference>
<evidence type="ECO:0000259" key="2">
    <source>
        <dbReference type="SMART" id="SM00460"/>
    </source>
</evidence>
<name>E4T6L9_PALPW</name>
<dbReference type="InterPro" id="IPR038765">
    <property type="entry name" value="Papain-like_cys_pep_sf"/>
</dbReference>
<dbReference type="PANTHER" id="PTHR46333:SF2">
    <property type="entry name" value="CYTOKINESIS PROTEIN 3"/>
    <property type="match status" value="1"/>
</dbReference>
<evidence type="ECO:0000256" key="1">
    <source>
        <dbReference type="SAM" id="SignalP"/>
    </source>
</evidence>
<dbReference type="KEGG" id="ppn:Palpr_2227"/>
<protein>
    <submittedName>
        <fullName evidence="3">Transglutaminase domain-containing protein</fullName>
    </submittedName>
</protein>
<dbReference type="Gene3D" id="3.10.620.30">
    <property type="match status" value="1"/>
</dbReference>
<dbReference type="SMART" id="SM00460">
    <property type="entry name" value="TGc"/>
    <property type="match status" value="1"/>
</dbReference>
<dbReference type="InterPro" id="IPR052557">
    <property type="entry name" value="CAP/Cytokinesis_protein"/>
</dbReference>
<keyword evidence="1" id="KW-0732">Signal</keyword>